<dbReference type="Pfam" id="PF06108">
    <property type="entry name" value="DUF952"/>
    <property type="match status" value="1"/>
</dbReference>
<accession>A0AB72UAA0</accession>
<dbReference type="AlphaFoldDB" id="A0AB72UAA0"/>
<dbReference type="PANTHER" id="PTHR34129:SF1">
    <property type="entry name" value="DUF952 DOMAIN-CONTAINING PROTEIN"/>
    <property type="match status" value="1"/>
</dbReference>
<organism evidence="1 2">
    <name type="scientific">Thalassospira xiamenensis M-5 = DSM 17429</name>
    <dbReference type="NCBI Taxonomy" id="1123366"/>
    <lineage>
        <taxon>Bacteria</taxon>
        <taxon>Pseudomonadati</taxon>
        <taxon>Pseudomonadota</taxon>
        <taxon>Alphaproteobacteria</taxon>
        <taxon>Rhodospirillales</taxon>
        <taxon>Thalassospiraceae</taxon>
        <taxon>Thalassospira</taxon>
    </lineage>
</organism>
<dbReference type="InterPro" id="IPR009297">
    <property type="entry name" value="DUF952"/>
</dbReference>
<dbReference type="PANTHER" id="PTHR34129">
    <property type="entry name" value="BLR1139 PROTEIN"/>
    <property type="match status" value="1"/>
</dbReference>
<dbReference type="EMBL" id="CP004388">
    <property type="protein sequence ID" value="AJD51104.1"/>
    <property type="molecule type" value="Genomic_DNA"/>
</dbReference>
<dbReference type="SUPFAM" id="SSF56399">
    <property type="entry name" value="ADP-ribosylation"/>
    <property type="match status" value="1"/>
</dbReference>
<evidence type="ECO:0008006" key="3">
    <source>
        <dbReference type="Google" id="ProtNLM"/>
    </source>
</evidence>
<dbReference type="Gene3D" id="3.20.170.20">
    <property type="entry name" value="Protein of unknown function DUF952"/>
    <property type="match status" value="1"/>
</dbReference>
<reference evidence="1 2" key="1">
    <citation type="journal article" date="2012" name="J. Bacteriol.">
        <title>Genome sequence of Thalassospira xiamenensis type strain M-5.</title>
        <authorList>
            <person name="Lai Q."/>
            <person name="Shao Z."/>
        </authorList>
    </citation>
    <scope>NUCLEOTIDE SEQUENCE [LARGE SCALE GENOMIC DNA]</scope>
    <source>
        <strain evidence="1 2">M-5</strain>
    </source>
</reference>
<dbReference type="Proteomes" id="UP000007127">
    <property type="component" value="Chromosome"/>
</dbReference>
<gene>
    <name evidence="1" type="ORF">TH3_04920</name>
</gene>
<evidence type="ECO:0000313" key="1">
    <source>
        <dbReference type="EMBL" id="AJD51104.1"/>
    </source>
</evidence>
<protein>
    <recommendedName>
        <fullName evidence="3">Glutathione S-transferase</fullName>
    </recommendedName>
</protein>
<dbReference type="KEGG" id="txi:TH3_04920"/>
<proteinExistence type="predicted"/>
<sequence>MAFRLLAERARRPYFPRMTNSSHTMIYRVLGSDEWAEALATGHYAGAPHDIADGFIHFSTIDTLAETLALHYPKRGGLRLLHVPVAAVDDKLKWEPARGGTLFPHLYDQLSVEHVARVDDLKLDDNEVHILPEDLRPDYMRRG</sequence>
<evidence type="ECO:0000313" key="2">
    <source>
        <dbReference type="Proteomes" id="UP000007127"/>
    </source>
</evidence>
<name>A0AB72UAA0_9PROT</name>